<dbReference type="InterPro" id="IPR005845">
    <property type="entry name" value="A-D-PHexomutase_a/b/a-II"/>
</dbReference>
<feature type="domain" description="Alpha-D-phosphohexomutase alpha/beta/alpha" evidence="14">
    <location>
        <begin position="341"/>
        <end position="465"/>
    </location>
</feature>
<dbReference type="GO" id="GO:0000287">
    <property type="term" value="F:magnesium ion binding"/>
    <property type="evidence" value="ECO:0007669"/>
    <property type="project" value="InterPro"/>
</dbReference>
<keyword evidence="9" id="KW-0413">Isomerase</keyword>
<dbReference type="GO" id="GO:0005737">
    <property type="term" value="C:cytoplasm"/>
    <property type="evidence" value="ECO:0007669"/>
    <property type="project" value="UniProtKB-SubCell"/>
</dbReference>
<feature type="domain" description="Alpha-D-phosphohexomutase alpha/beta/alpha" evidence="12">
    <location>
        <begin position="50"/>
        <end position="189"/>
    </location>
</feature>
<evidence type="ECO:0000259" key="13">
    <source>
        <dbReference type="Pfam" id="PF02879"/>
    </source>
</evidence>
<proteinExistence type="inferred from homology"/>
<evidence type="ECO:0000259" key="12">
    <source>
        <dbReference type="Pfam" id="PF02878"/>
    </source>
</evidence>
<dbReference type="GO" id="GO:0005634">
    <property type="term" value="C:nucleus"/>
    <property type="evidence" value="ECO:0007669"/>
    <property type="project" value="TreeGrafter"/>
</dbReference>
<dbReference type="AlphaFoldDB" id="A0A1A9WEI5"/>
<comment type="similarity">
    <text evidence="3">Belongs to the phosphohexose mutase family.</text>
</comment>
<dbReference type="Proteomes" id="UP000091820">
    <property type="component" value="Unassembled WGS sequence"/>
</dbReference>
<dbReference type="GO" id="GO:0006006">
    <property type="term" value="P:glucose metabolic process"/>
    <property type="evidence" value="ECO:0007669"/>
    <property type="project" value="UniProtKB-KW"/>
</dbReference>
<evidence type="ECO:0000259" key="14">
    <source>
        <dbReference type="Pfam" id="PF02880"/>
    </source>
</evidence>
<keyword evidence="8" id="KW-0460">Magnesium</keyword>
<dbReference type="GO" id="GO:0008973">
    <property type="term" value="F:phosphopentomutase activity"/>
    <property type="evidence" value="ECO:0007669"/>
    <property type="project" value="TreeGrafter"/>
</dbReference>
<dbReference type="InterPro" id="IPR005843">
    <property type="entry name" value="A-D-PHexomutase_C"/>
</dbReference>
<dbReference type="VEuPathDB" id="VectorBase:GBRI016709"/>
<dbReference type="PRINTS" id="PR00509">
    <property type="entry name" value="PGMPMM"/>
</dbReference>
<evidence type="ECO:0000256" key="6">
    <source>
        <dbReference type="ARBA" id="ARBA00022553"/>
    </source>
</evidence>
<evidence type="ECO:0000256" key="5">
    <source>
        <dbReference type="ARBA" id="ARBA00022526"/>
    </source>
</evidence>
<reference evidence="15" key="2">
    <citation type="submission" date="2020-05" db="UniProtKB">
        <authorList>
            <consortium name="EnsemblMetazoa"/>
        </authorList>
    </citation>
    <scope>IDENTIFICATION</scope>
    <source>
        <strain evidence="15">IAEA</strain>
    </source>
</reference>
<keyword evidence="7" id="KW-0479">Metal-binding</keyword>
<keyword evidence="4" id="KW-0963">Cytoplasm</keyword>
<organism evidence="15 16">
    <name type="scientific">Glossina brevipalpis</name>
    <dbReference type="NCBI Taxonomy" id="37001"/>
    <lineage>
        <taxon>Eukaryota</taxon>
        <taxon>Metazoa</taxon>
        <taxon>Ecdysozoa</taxon>
        <taxon>Arthropoda</taxon>
        <taxon>Hexapoda</taxon>
        <taxon>Insecta</taxon>
        <taxon>Pterygota</taxon>
        <taxon>Neoptera</taxon>
        <taxon>Endopterygota</taxon>
        <taxon>Diptera</taxon>
        <taxon>Brachycera</taxon>
        <taxon>Muscomorpha</taxon>
        <taxon>Hippoboscoidea</taxon>
        <taxon>Glossinidae</taxon>
        <taxon>Glossina</taxon>
    </lineage>
</organism>
<dbReference type="InterPro" id="IPR005844">
    <property type="entry name" value="A-D-PHexomutase_a/b/a-I"/>
</dbReference>
<comment type="subcellular location">
    <subcellularLocation>
        <location evidence="2">Cytoplasm</location>
    </subcellularLocation>
</comment>
<dbReference type="STRING" id="37001.A0A1A9WEI5"/>
<dbReference type="Pfam" id="PF02879">
    <property type="entry name" value="PGM_PMM_II"/>
    <property type="match status" value="1"/>
</dbReference>
<evidence type="ECO:0000256" key="4">
    <source>
        <dbReference type="ARBA" id="ARBA00022490"/>
    </source>
</evidence>
<dbReference type="Pfam" id="PF02878">
    <property type="entry name" value="PGM_PMM_I"/>
    <property type="match status" value="1"/>
</dbReference>
<dbReference type="InterPro" id="IPR016066">
    <property type="entry name" value="A-D-PHexomutase_CS"/>
</dbReference>
<evidence type="ECO:0008006" key="17">
    <source>
        <dbReference type="Google" id="ProtNLM"/>
    </source>
</evidence>
<dbReference type="EnsemblMetazoa" id="GBRI016709-RA">
    <property type="protein sequence ID" value="GBRI016709-PA"/>
    <property type="gene ID" value="GBRI016709"/>
</dbReference>
<dbReference type="Pfam" id="PF00408">
    <property type="entry name" value="PGM_PMM_IV"/>
    <property type="match status" value="1"/>
</dbReference>
<evidence type="ECO:0000256" key="3">
    <source>
        <dbReference type="ARBA" id="ARBA00010231"/>
    </source>
</evidence>
<dbReference type="PANTHER" id="PTHR45745:SF1">
    <property type="entry name" value="PHOSPHOGLUCOMUTASE 2B-RELATED"/>
    <property type="match status" value="1"/>
</dbReference>
<reference evidence="16" key="1">
    <citation type="submission" date="2014-03" db="EMBL/GenBank/DDBJ databases">
        <authorList>
            <person name="Aksoy S."/>
            <person name="Warren W."/>
            <person name="Wilson R.K."/>
        </authorList>
    </citation>
    <scope>NUCLEOTIDE SEQUENCE [LARGE SCALE GENOMIC DNA]</scope>
    <source>
        <strain evidence="16">IAEA</strain>
    </source>
</reference>
<dbReference type="InterPro" id="IPR005841">
    <property type="entry name" value="Alpha-D-phosphohexomutase_SF"/>
</dbReference>
<evidence type="ECO:0000256" key="1">
    <source>
        <dbReference type="ARBA" id="ARBA00001946"/>
    </source>
</evidence>
<evidence type="ECO:0000256" key="9">
    <source>
        <dbReference type="ARBA" id="ARBA00023235"/>
    </source>
</evidence>
<comment type="cofactor">
    <cofactor evidence="1">
        <name>Mg(2+)</name>
        <dbReference type="ChEBI" id="CHEBI:18420"/>
    </cofactor>
</comment>
<feature type="domain" description="Alpha-D-phosphohexomutase C-terminal" evidence="11">
    <location>
        <begin position="543"/>
        <end position="580"/>
    </location>
</feature>
<protein>
    <recommendedName>
        <fullName evidence="17">Phosphoglucomutase-2</fullName>
    </recommendedName>
</protein>
<dbReference type="InterPro" id="IPR005846">
    <property type="entry name" value="A-D-PHexomutase_a/b/a-III"/>
</dbReference>
<keyword evidence="10" id="KW-0119">Carbohydrate metabolism</keyword>
<dbReference type="FunFam" id="3.40.120.10:FF:000035">
    <property type="entry name" value="Pgm3p"/>
    <property type="match status" value="1"/>
</dbReference>
<dbReference type="PANTHER" id="PTHR45745">
    <property type="entry name" value="PHOSPHOMANNOMUTASE 45A"/>
    <property type="match status" value="1"/>
</dbReference>
<evidence type="ECO:0000259" key="11">
    <source>
        <dbReference type="Pfam" id="PF00408"/>
    </source>
</evidence>
<sequence length="613" mass="69505">MAKYSGDTKLDKQIDLWLKWDRNPQTLNEIKQLLIKKDFAELSKRLLERLTFGTSGLRGYMRAGFDSMNDLVIIQTAQGLCEYIKQVYKAEDYKRGIVLGFDCRYNSKRFAELSATVFVQNKIKALLFGCMVITPLVPFAILKKNCLAGVMVTASHNPKEDNGYKVYWGHGAQIISPHDKNIQNAILNNLEPKAISWETDILTRTELLENPFEEIHEMYFNTLKAHIPLKYFEINQQQRQEGNIKFVYTAMHGVGWPFIKRAFLVAQLPNLVGVEEQINADPEFPTVKFPNPEEGKSSLDLSIKKAESEGINMILANDPDADRLAFAEKDNNTGIWKIFKGNELGALLGWWSITNYKALHPEVDMDKCYVIASTVSSKILLAIGKKEGLHFIETLTGFKWMGNLAIELMQKDKHVLFAYEESIGFMFSTAVLDKDGVSAAAHLATMACYLNSVECLTLTEKLQQIYEEYGYHCTDSSYFFCDKPEVIQRILDRLRNFQMALPGTYPASILNGEFCIKHIRDLTTGLDTAQPDCRAILPISSNSQMITFTFENGSIITLRASGTEPKIKYYAELSAKPEERDWAKLDATLDRMVKGFLDEFLQPSLNGLEPKAD</sequence>
<dbReference type="InterPro" id="IPR016055">
    <property type="entry name" value="A-D-PHexomutase_a/b/a-I/II/III"/>
</dbReference>
<dbReference type="InterPro" id="IPR036900">
    <property type="entry name" value="A-D-PHexomutase_C_sf"/>
</dbReference>
<evidence type="ECO:0000313" key="15">
    <source>
        <dbReference type="EnsemblMetazoa" id="GBRI016709-PA"/>
    </source>
</evidence>
<dbReference type="CDD" id="cd05799">
    <property type="entry name" value="PGM2"/>
    <property type="match status" value="1"/>
</dbReference>
<dbReference type="GO" id="GO:0006166">
    <property type="term" value="P:purine ribonucleoside salvage"/>
    <property type="evidence" value="ECO:0007669"/>
    <property type="project" value="TreeGrafter"/>
</dbReference>
<keyword evidence="6" id="KW-0597">Phosphoprotein</keyword>
<feature type="domain" description="Alpha-D-phosphohexomutase alpha/beta/alpha" evidence="13">
    <location>
        <begin position="236"/>
        <end position="330"/>
    </location>
</feature>
<keyword evidence="5" id="KW-0313">Glucose metabolism</keyword>
<dbReference type="SUPFAM" id="SSF55957">
    <property type="entry name" value="Phosphoglucomutase, C-terminal domain"/>
    <property type="match status" value="1"/>
</dbReference>
<evidence type="ECO:0000313" key="16">
    <source>
        <dbReference type="Proteomes" id="UP000091820"/>
    </source>
</evidence>
<evidence type="ECO:0000256" key="2">
    <source>
        <dbReference type="ARBA" id="ARBA00004496"/>
    </source>
</evidence>
<keyword evidence="16" id="KW-1185">Reference proteome</keyword>
<dbReference type="Pfam" id="PF02880">
    <property type="entry name" value="PGM_PMM_III"/>
    <property type="match status" value="1"/>
</dbReference>
<evidence type="ECO:0000256" key="10">
    <source>
        <dbReference type="ARBA" id="ARBA00023277"/>
    </source>
</evidence>
<evidence type="ECO:0000256" key="8">
    <source>
        <dbReference type="ARBA" id="ARBA00022842"/>
    </source>
</evidence>
<accession>A0A1A9WEI5</accession>
<dbReference type="Gene3D" id="3.30.310.50">
    <property type="entry name" value="Alpha-D-phosphohexomutase, C-terminal domain"/>
    <property type="match status" value="1"/>
</dbReference>
<name>A0A1A9WEI5_9MUSC</name>
<evidence type="ECO:0000256" key="7">
    <source>
        <dbReference type="ARBA" id="ARBA00022723"/>
    </source>
</evidence>
<dbReference type="PROSITE" id="PS00710">
    <property type="entry name" value="PGM_PMM"/>
    <property type="match status" value="1"/>
</dbReference>
<dbReference type="Gene3D" id="3.40.120.10">
    <property type="entry name" value="Alpha-D-Glucose-1,6-Bisphosphate, subunit A, domain 3"/>
    <property type="match status" value="3"/>
</dbReference>
<dbReference type="SUPFAM" id="SSF53738">
    <property type="entry name" value="Phosphoglucomutase, first 3 domains"/>
    <property type="match status" value="3"/>
</dbReference>